<dbReference type="Proteomes" id="UP000553963">
    <property type="component" value="Unassembled WGS sequence"/>
</dbReference>
<feature type="transmembrane region" description="Helical" evidence="1">
    <location>
        <begin position="331"/>
        <end position="349"/>
    </location>
</feature>
<evidence type="ECO:0000313" key="3">
    <source>
        <dbReference type="Proteomes" id="UP000553963"/>
    </source>
</evidence>
<feature type="transmembrane region" description="Helical" evidence="1">
    <location>
        <begin position="247"/>
        <end position="270"/>
    </location>
</feature>
<gene>
    <name evidence="2" type="ORF">GGR25_000658</name>
</gene>
<keyword evidence="1" id="KW-1133">Transmembrane helix</keyword>
<dbReference type="RefSeq" id="WP_183397275.1">
    <property type="nucleotide sequence ID" value="NZ_JACIDS010000001.1"/>
</dbReference>
<organism evidence="2 3">
    <name type="scientific">Kaistia hirudinis</name>
    <dbReference type="NCBI Taxonomy" id="1293440"/>
    <lineage>
        <taxon>Bacteria</taxon>
        <taxon>Pseudomonadati</taxon>
        <taxon>Pseudomonadota</taxon>
        <taxon>Alphaproteobacteria</taxon>
        <taxon>Hyphomicrobiales</taxon>
        <taxon>Kaistiaceae</taxon>
        <taxon>Kaistia</taxon>
    </lineage>
</organism>
<feature type="transmembrane region" description="Helical" evidence="1">
    <location>
        <begin position="21"/>
        <end position="39"/>
    </location>
</feature>
<accession>A0A840AH11</accession>
<feature type="transmembrane region" description="Helical" evidence="1">
    <location>
        <begin position="385"/>
        <end position="403"/>
    </location>
</feature>
<feature type="transmembrane region" description="Helical" evidence="1">
    <location>
        <begin position="193"/>
        <end position="214"/>
    </location>
</feature>
<feature type="transmembrane region" description="Helical" evidence="1">
    <location>
        <begin position="220"/>
        <end position="240"/>
    </location>
</feature>
<dbReference type="AlphaFoldDB" id="A0A840AH11"/>
<evidence type="ECO:0000313" key="2">
    <source>
        <dbReference type="EMBL" id="MBB3929639.1"/>
    </source>
</evidence>
<name>A0A840AH11_9HYPH</name>
<keyword evidence="1" id="KW-0812">Transmembrane</keyword>
<keyword evidence="3" id="KW-1185">Reference proteome</keyword>
<feature type="transmembrane region" description="Helical" evidence="1">
    <location>
        <begin position="361"/>
        <end position="378"/>
    </location>
</feature>
<comment type="caution">
    <text evidence="2">The sequence shown here is derived from an EMBL/GenBank/DDBJ whole genome shotgun (WGS) entry which is preliminary data.</text>
</comment>
<keyword evidence="1" id="KW-0472">Membrane</keyword>
<evidence type="ECO:0008006" key="4">
    <source>
        <dbReference type="Google" id="ProtNLM"/>
    </source>
</evidence>
<sequence>MQRSTERSSSKVLRCLGEQRLARQAVFVAGLVALFALVLQRNITFSLNHSRLSTTPSYDDTTYLLDAIRRLNFELANGVGTFVSGFVHGPPHAPVTTLTGMLGFALFGPTPLSAYLANGWILALYIGVMAYVSRPLATIPARLLFVAAMLFAPASHAMITEFRPDLAAGLIFAIALVAIVSVDLSRASVGRRIAVAAVAVAATIVKPSAIVIVIPGLGLAFVFSLALRAWIGCSPIGALLRRALLPIVAYVVLMVPFALVWGGQTIAYIYQALVSNADVWRTEGSRYYHWTFHYSGYGGTLALRPFNGLGFALICADICLLVRYRPRAERIAPFALYLTIAMLYAAMALSAEKTLFQGSFFYLPYLLAVALAMVRVLVTLRAMLLPSWGADAVLACLVAALAFSRPLGSSYTPVPAFAPQLPVLLQSVADRTADFLSRRTIGPGCPDRMPVLSATYPAPLTPESVLFELAVRGHIARFDSVYLLRTREAIQQTIDGADIVLAPDPSMPGLGQKLPGSVFGGDVLHDLQTDPTWSGLIVGTVDGAPLWLFERTACLPGAAAGQRNTP</sequence>
<proteinExistence type="predicted"/>
<feature type="transmembrane region" description="Helical" evidence="1">
    <location>
        <begin position="306"/>
        <end position="324"/>
    </location>
</feature>
<protein>
    <recommendedName>
        <fullName evidence="4">Glycosyltransferase RgtA/B/C/D-like domain-containing protein</fullName>
    </recommendedName>
</protein>
<reference evidence="2 3" key="1">
    <citation type="submission" date="2020-08" db="EMBL/GenBank/DDBJ databases">
        <title>Genomic Encyclopedia of Type Strains, Phase IV (KMG-IV): sequencing the most valuable type-strain genomes for metagenomic binning, comparative biology and taxonomic classification.</title>
        <authorList>
            <person name="Goeker M."/>
        </authorList>
    </citation>
    <scope>NUCLEOTIDE SEQUENCE [LARGE SCALE GENOMIC DNA]</scope>
    <source>
        <strain evidence="2 3">DSM 25966</strain>
    </source>
</reference>
<feature type="transmembrane region" description="Helical" evidence="1">
    <location>
        <begin position="166"/>
        <end position="184"/>
    </location>
</feature>
<dbReference type="EMBL" id="JACIDS010000001">
    <property type="protein sequence ID" value="MBB3929639.1"/>
    <property type="molecule type" value="Genomic_DNA"/>
</dbReference>
<evidence type="ECO:0000256" key="1">
    <source>
        <dbReference type="SAM" id="Phobius"/>
    </source>
</evidence>